<comment type="function">
    <text evidence="1">Involved in peptidolytic degradation of cyclic heptapeptide hepatotoxin microcystin (MC).</text>
</comment>
<dbReference type="Proteomes" id="UP001321492">
    <property type="component" value="Unassembled WGS sequence"/>
</dbReference>
<sequence length="504" mass="53850">MRFLIAMMKHETNTFSPVPTPIERFARGRGVPLSGEEALKAYRGTGSGIGGFIAVADREGAEIVCPLAAEAWPSGLVEDAAYDTMCGMILDAVRAGGLDGIMLDLHGAMVTESHEDGEGTLIERIRAIDPATPIAVALDMHANVYPAVIAKATVVCGYQTYPHLDQFETGQRAGDILVRAIRGEIRPVMAWGNNPMLPHVMKQGTHEFPNRELQAKCVAFERQGALAASLFVGFPHADIREAGLSAVVVTDGDAPRAAAMRDELLDDAWRARKDFVFAIEPLREAVARAKALPPGEGPIVLLDHYDNAASGGTMDTTPVLAEILRQGLEDVAIFAICDPAAVAQAIAAGHGATVTLSLGGKMAMPAIRRASPPLDVTGVVKTITDGHFRNLGPMSKGVEMRMGPTIVLDTGRAEIVVISEHQEPNDEAAFLSVGIDPRRKRFVMLKSRVHWRAGLGHVAREIIPCAGVGVCTSDYGEITFRNVRRPIYPLDADAARPMPAAEAG</sequence>
<evidence type="ECO:0000259" key="2">
    <source>
        <dbReference type="Pfam" id="PF07171"/>
    </source>
</evidence>
<protein>
    <recommendedName>
        <fullName evidence="1">Microcystinase C</fullName>
        <shortName evidence="1">MlrC</shortName>
    </recommendedName>
</protein>
<accession>A0ABT7AKP1</accession>
<keyword evidence="1" id="KW-0378">Hydrolase</keyword>
<evidence type="ECO:0000313" key="4">
    <source>
        <dbReference type="EMBL" id="MDJ1159176.1"/>
    </source>
</evidence>
<comment type="caution">
    <text evidence="4">The sequence shown here is derived from an EMBL/GenBank/DDBJ whole genome shotgun (WGS) entry which is preliminary data.</text>
</comment>
<evidence type="ECO:0000256" key="1">
    <source>
        <dbReference type="PIRNR" id="PIRNR012702"/>
    </source>
</evidence>
<dbReference type="InterPro" id="IPR010799">
    <property type="entry name" value="MlrC_C"/>
</dbReference>
<evidence type="ECO:0000259" key="3">
    <source>
        <dbReference type="Pfam" id="PF07364"/>
    </source>
</evidence>
<dbReference type="Pfam" id="PF07364">
    <property type="entry name" value="DUF1485"/>
    <property type="match status" value="1"/>
</dbReference>
<dbReference type="PIRSF" id="PIRSF012702">
    <property type="entry name" value="UCP012702"/>
    <property type="match status" value="1"/>
</dbReference>
<keyword evidence="1" id="KW-0482">Metalloprotease</keyword>
<dbReference type="RefSeq" id="WP_283741157.1">
    <property type="nucleotide sequence ID" value="NZ_JASJEV010000007.1"/>
</dbReference>
<dbReference type="InterPro" id="IPR009197">
    <property type="entry name" value="MlrC"/>
</dbReference>
<comment type="similarity">
    <text evidence="1">Belongs to the peptidase M81 family.</text>
</comment>
<gene>
    <name evidence="4" type="ORF">QNA08_13100</name>
</gene>
<feature type="domain" description="Microcystin LR degradation protein MlrC N-terminal" evidence="3">
    <location>
        <begin position="2"/>
        <end position="289"/>
    </location>
</feature>
<dbReference type="EMBL" id="JASJEV010000007">
    <property type="protein sequence ID" value="MDJ1159176.1"/>
    <property type="molecule type" value="Genomic_DNA"/>
</dbReference>
<keyword evidence="1" id="KW-0645">Protease</keyword>
<proteinExistence type="inferred from homology"/>
<feature type="domain" description="Microcystin LR degradation protein MlrC C-terminal" evidence="2">
    <location>
        <begin position="301"/>
        <end position="482"/>
    </location>
</feature>
<dbReference type="InterPro" id="IPR015995">
    <property type="entry name" value="MlrC_N"/>
</dbReference>
<keyword evidence="1" id="KW-0479">Metal-binding</keyword>
<keyword evidence="5" id="KW-1185">Reference proteome</keyword>
<reference evidence="4 5" key="1">
    <citation type="submission" date="2023-05" db="EMBL/GenBank/DDBJ databases">
        <title>Chelatococcus sp. nov., a moderately thermophilic bacterium isolated from hot spring microbial mat.</title>
        <authorList>
            <person name="Hu C.-J."/>
            <person name="Li W.-J."/>
        </authorList>
    </citation>
    <scope>NUCLEOTIDE SEQUENCE [LARGE SCALE GENOMIC DNA]</scope>
    <source>
        <strain evidence="4 5">SYSU G07232</strain>
    </source>
</reference>
<comment type="cofactor">
    <cofactor evidence="1">
        <name>Zn(2+)</name>
        <dbReference type="ChEBI" id="CHEBI:29105"/>
    </cofactor>
    <text evidence="1">Binds 1 zinc ion per subunit.</text>
</comment>
<evidence type="ECO:0000313" key="5">
    <source>
        <dbReference type="Proteomes" id="UP001321492"/>
    </source>
</evidence>
<dbReference type="Pfam" id="PF07171">
    <property type="entry name" value="MlrC_C"/>
    <property type="match status" value="1"/>
</dbReference>
<organism evidence="4 5">
    <name type="scientific">Chelatococcus albus</name>
    <dbReference type="NCBI Taxonomy" id="3047466"/>
    <lineage>
        <taxon>Bacteria</taxon>
        <taxon>Pseudomonadati</taxon>
        <taxon>Pseudomonadota</taxon>
        <taxon>Alphaproteobacteria</taxon>
        <taxon>Hyphomicrobiales</taxon>
        <taxon>Chelatococcaceae</taxon>
        <taxon>Chelatococcus</taxon>
    </lineage>
</organism>
<name>A0ABT7AKP1_9HYPH</name>